<dbReference type="GO" id="GO:0008292">
    <property type="term" value="P:acetylcholine biosynthetic process"/>
    <property type="evidence" value="ECO:0007669"/>
    <property type="project" value="TreeGrafter"/>
</dbReference>
<dbReference type="PANTHER" id="PTHR45897:SF5">
    <property type="entry name" value="HIGH AFFINITY CHOLINE TRANSPORTER 1"/>
    <property type="match status" value="1"/>
</dbReference>
<feature type="region of interest" description="Disordered" evidence="7">
    <location>
        <begin position="91"/>
        <end position="112"/>
    </location>
</feature>
<dbReference type="PANTHER" id="PTHR45897">
    <property type="entry name" value="HIGH-AFFINITY CHOLINE TRANSPORTER 1"/>
    <property type="match status" value="1"/>
</dbReference>
<evidence type="ECO:0000256" key="5">
    <source>
        <dbReference type="ARBA" id="ARBA00023180"/>
    </source>
</evidence>
<protein>
    <recommendedName>
        <fullName evidence="11">Transmembrane protein</fullName>
    </recommendedName>
</protein>
<keyword evidence="8" id="KW-1133">Transmembrane helix</keyword>
<keyword evidence="3" id="KW-0915">Sodium</keyword>
<dbReference type="GO" id="GO:0005886">
    <property type="term" value="C:plasma membrane"/>
    <property type="evidence" value="ECO:0007669"/>
    <property type="project" value="TreeGrafter"/>
</dbReference>
<evidence type="ECO:0000256" key="6">
    <source>
        <dbReference type="ARBA" id="ARBA00023201"/>
    </source>
</evidence>
<organism evidence="9 10">
    <name type="scientific">Pogonophryne albipinna</name>
    <dbReference type="NCBI Taxonomy" id="1090488"/>
    <lineage>
        <taxon>Eukaryota</taxon>
        <taxon>Metazoa</taxon>
        <taxon>Chordata</taxon>
        <taxon>Craniata</taxon>
        <taxon>Vertebrata</taxon>
        <taxon>Euteleostomi</taxon>
        <taxon>Actinopterygii</taxon>
        <taxon>Neopterygii</taxon>
        <taxon>Teleostei</taxon>
        <taxon>Neoteleostei</taxon>
        <taxon>Acanthomorphata</taxon>
        <taxon>Eupercaria</taxon>
        <taxon>Perciformes</taxon>
        <taxon>Notothenioidei</taxon>
        <taxon>Pogonophryne</taxon>
    </lineage>
</organism>
<keyword evidence="6" id="KW-0739">Sodium transport</keyword>
<gene>
    <name evidence="9" type="ORF">JOQ06_026040</name>
</gene>
<keyword evidence="1" id="KW-0813">Transport</keyword>
<accession>A0AAD6A9Z8</accession>
<evidence type="ECO:0000313" key="9">
    <source>
        <dbReference type="EMBL" id="KAJ4921069.1"/>
    </source>
</evidence>
<feature type="transmembrane region" description="Helical" evidence="8">
    <location>
        <begin position="408"/>
        <end position="432"/>
    </location>
</feature>
<reference evidence="9" key="1">
    <citation type="submission" date="2022-11" db="EMBL/GenBank/DDBJ databases">
        <title>Chromosome-level genome of Pogonophryne albipinna.</title>
        <authorList>
            <person name="Jo E."/>
        </authorList>
    </citation>
    <scope>NUCLEOTIDE SEQUENCE</scope>
    <source>
        <strain evidence="9">SGF0006</strain>
        <tissue evidence="9">Muscle</tissue>
    </source>
</reference>
<keyword evidence="10" id="KW-1185">Reference proteome</keyword>
<evidence type="ECO:0000256" key="3">
    <source>
        <dbReference type="ARBA" id="ARBA00023053"/>
    </source>
</evidence>
<comment type="caution">
    <text evidence="9">The sequence shown here is derived from an EMBL/GenBank/DDBJ whole genome shotgun (WGS) entry which is preliminary data.</text>
</comment>
<evidence type="ECO:0000256" key="4">
    <source>
        <dbReference type="ARBA" id="ARBA00023065"/>
    </source>
</evidence>
<feature type="transmembrane region" description="Helical" evidence="8">
    <location>
        <begin position="468"/>
        <end position="492"/>
    </location>
</feature>
<feature type="transmembrane region" description="Helical" evidence="8">
    <location>
        <begin position="513"/>
        <end position="534"/>
    </location>
</feature>
<dbReference type="EMBL" id="JAPTMU010000146">
    <property type="protein sequence ID" value="KAJ4921069.1"/>
    <property type="molecule type" value="Genomic_DNA"/>
</dbReference>
<keyword evidence="2" id="KW-0769">Symport</keyword>
<keyword evidence="5" id="KW-0325">Glycoprotein</keyword>
<proteinExistence type="predicted"/>
<evidence type="ECO:0000256" key="8">
    <source>
        <dbReference type="SAM" id="Phobius"/>
    </source>
</evidence>
<evidence type="ECO:0008006" key="11">
    <source>
        <dbReference type="Google" id="ProtNLM"/>
    </source>
</evidence>
<evidence type="ECO:0000256" key="7">
    <source>
        <dbReference type="SAM" id="MobiDB-lite"/>
    </source>
</evidence>
<evidence type="ECO:0000256" key="2">
    <source>
        <dbReference type="ARBA" id="ARBA00022847"/>
    </source>
</evidence>
<keyword evidence="8" id="KW-0472">Membrane</keyword>
<dbReference type="Proteomes" id="UP001219934">
    <property type="component" value="Unassembled WGS sequence"/>
</dbReference>
<keyword evidence="4" id="KW-0406">Ion transport</keyword>
<feature type="non-terminal residue" evidence="9">
    <location>
        <position position="1"/>
    </location>
</feature>
<name>A0AAD6A9Z8_9TELE</name>
<dbReference type="InterPro" id="IPR052244">
    <property type="entry name" value="Choline_transporter"/>
</dbReference>
<evidence type="ECO:0000313" key="10">
    <source>
        <dbReference type="Proteomes" id="UP001219934"/>
    </source>
</evidence>
<dbReference type="GO" id="GO:0005307">
    <property type="term" value="F:choline:sodium symporter activity"/>
    <property type="evidence" value="ECO:0007669"/>
    <property type="project" value="TreeGrafter"/>
</dbReference>
<keyword evidence="8" id="KW-0812">Transmembrane</keyword>
<dbReference type="AlphaFoldDB" id="A0AAD6A9Z8"/>
<sequence>MQTAIQQAVEKEERPMPDERRAFVNALVDQMMQHERNPTRAMCHSIVRLIVRSHPKSFADISRRGEVVGDGCPSLLQQVKTRVEYKTRNNTLARRRRSREGRRNTGVAGESRLTRGPVDQYGCVRWCPAELPEGETEATLEDSKRDLRNIYSEEGMGGAERAEPLMVRTYIILRRYLNRMPAPAMFEKLQEALGQRGQTILHFCQKLDNPKIREVLASYDPEGSEKAACILQLLMVYFKEPTEKLMLEVDTCATAADVVNTAALPSTPCLIIQGDTMKPSGWMLSIEGQVVMGPHPFFLHGVAALFSSYYVFNLEYPVGSCTLEFIQSPSSANFTVAAVTKLHQEPWIGRLELEDAGRWVENILLMAIGGICYQAFYQRVLSTATDAQAKITCYAAAAFCPILGIPSILIGAVAASTMSVVLCGTAGAGLAMTNSSVHLFWIISSDVMYCMMTPQVICIFYLSRWVNYLGACFGFVLALLLRVLVGEPVIGLPDLMPLPWDKIQDDGTRYRLFPFRTAILLITLGTIFLVSRLAECLFEKRKLGSEDETDAT</sequence>
<evidence type="ECO:0000256" key="1">
    <source>
        <dbReference type="ARBA" id="ARBA00022448"/>
    </source>
</evidence>